<gene>
    <name evidence="2" type="ORF">ElyMa_002333700</name>
</gene>
<dbReference type="EMBL" id="BMAT01004808">
    <property type="protein sequence ID" value="GFR81164.1"/>
    <property type="molecule type" value="Genomic_DNA"/>
</dbReference>
<keyword evidence="1" id="KW-0812">Transmembrane</keyword>
<accession>A0AAV4G7K9</accession>
<comment type="caution">
    <text evidence="2">The sequence shown here is derived from an EMBL/GenBank/DDBJ whole genome shotgun (WGS) entry which is preliminary data.</text>
</comment>
<sequence>MLLDTYVIVLLVLAFAPVLMASTESQACQRLRTCVNNCEFGEHGTWSYVSLQARPPTEFNWTKTWGPICRTKNDRISCTLNHGCTTNEYLKQKATEVRIKARFMCKPDGKKLVVVLIAAAAAVVAVAVVVVVAVVIV</sequence>
<protein>
    <submittedName>
        <fullName evidence="2">Uncharacterized protein</fullName>
    </submittedName>
</protein>
<evidence type="ECO:0000256" key="1">
    <source>
        <dbReference type="SAM" id="Phobius"/>
    </source>
</evidence>
<keyword evidence="1" id="KW-0472">Membrane</keyword>
<feature type="transmembrane region" description="Helical" evidence="1">
    <location>
        <begin position="6"/>
        <end position="23"/>
    </location>
</feature>
<evidence type="ECO:0000313" key="2">
    <source>
        <dbReference type="EMBL" id="GFR81164.1"/>
    </source>
</evidence>
<dbReference type="Proteomes" id="UP000762676">
    <property type="component" value="Unassembled WGS sequence"/>
</dbReference>
<reference evidence="2 3" key="1">
    <citation type="journal article" date="2021" name="Elife">
        <title>Chloroplast acquisition without the gene transfer in kleptoplastic sea slugs, Plakobranchus ocellatus.</title>
        <authorList>
            <person name="Maeda T."/>
            <person name="Takahashi S."/>
            <person name="Yoshida T."/>
            <person name="Shimamura S."/>
            <person name="Takaki Y."/>
            <person name="Nagai Y."/>
            <person name="Toyoda A."/>
            <person name="Suzuki Y."/>
            <person name="Arimoto A."/>
            <person name="Ishii H."/>
            <person name="Satoh N."/>
            <person name="Nishiyama T."/>
            <person name="Hasebe M."/>
            <person name="Maruyama T."/>
            <person name="Minagawa J."/>
            <person name="Obokata J."/>
            <person name="Shigenobu S."/>
        </authorList>
    </citation>
    <scope>NUCLEOTIDE SEQUENCE [LARGE SCALE GENOMIC DNA]</scope>
</reference>
<feature type="transmembrane region" description="Helical" evidence="1">
    <location>
        <begin position="112"/>
        <end position="136"/>
    </location>
</feature>
<name>A0AAV4G7K9_9GAST</name>
<organism evidence="2 3">
    <name type="scientific">Elysia marginata</name>
    <dbReference type="NCBI Taxonomy" id="1093978"/>
    <lineage>
        <taxon>Eukaryota</taxon>
        <taxon>Metazoa</taxon>
        <taxon>Spiralia</taxon>
        <taxon>Lophotrochozoa</taxon>
        <taxon>Mollusca</taxon>
        <taxon>Gastropoda</taxon>
        <taxon>Heterobranchia</taxon>
        <taxon>Euthyneura</taxon>
        <taxon>Panpulmonata</taxon>
        <taxon>Sacoglossa</taxon>
        <taxon>Placobranchoidea</taxon>
        <taxon>Plakobranchidae</taxon>
        <taxon>Elysia</taxon>
    </lineage>
</organism>
<keyword evidence="1" id="KW-1133">Transmembrane helix</keyword>
<keyword evidence="3" id="KW-1185">Reference proteome</keyword>
<proteinExistence type="predicted"/>
<dbReference type="AlphaFoldDB" id="A0AAV4G7K9"/>
<evidence type="ECO:0000313" key="3">
    <source>
        <dbReference type="Proteomes" id="UP000762676"/>
    </source>
</evidence>